<reference evidence="2 3" key="1">
    <citation type="submission" date="2020-09" db="EMBL/GenBank/DDBJ databases">
        <title>De no assembly of potato wild relative species, Solanum commersonii.</title>
        <authorList>
            <person name="Cho K."/>
        </authorList>
    </citation>
    <scope>NUCLEOTIDE SEQUENCE [LARGE SCALE GENOMIC DNA]</scope>
    <source>
        <strain evidence="2">LZ3.2</strain>
        <tissue evidence="2">Leaf</tissue>
    </source>
</reference>
<dbReference type="Proteomes" id="UP000824120">
    <property type="component" value="Chromosome 8"/>
</dbReference>
<dbReference type="PANTHER" id="PTHR33180:SF31">
    <property type="entry name" value="POLYPROTEIN PROTEIN"/>
    <property type="match status" value="1"/>
</dbReference>
<dbReference type="InterPro" id="IPR046796">
    <property type="entry name" value="Transposase_32_dom"/>
</dbReference>
<gene>
    <name evidence="2" type="ORF">H5410_040637</name>
</gene>
<dbReference type="Pfam" id="PF20167">
    <property type="entry name" value="Transposase_32"/>
    <property type="match status" value="1"/>
</dbReference>
<keyword evidence="3" id="KW-1185">Reference proteome</keyword>
<proteinExistence type="predicted"/>
<organism evidence="2 3">
    <name type="scientific">Solanum commersonii</name>
    <name type="common">Commerson's wild potato</name>
    <name type="synonym">Commerson's nightshade</name>
    <dbReference type="NCBI Taxonomy" id="4109"/>
    <lineage>
        <taxon>Eukaryota</taxon>
        <taxon>Viridiplantae</taxon>
        <taxon>Streptophyta</taxon>
        <taxon>Embryophyta</taxon>
        <taxon>Tracheophyta</taxon>
        <taxon>Spermatophyta</taxon>
        <taxon>Magnoliopsida</taxon>
        <taxon>eudicotyledons</taxon>
        <taxon>Gunneridae</taxon>
        <taxon>Pentapetalae</taxon>
        <taxon>asterids</taxon>
        <taxon>lamiids</taxon>
        <taxon>Solanales</taxon>
        <taxon>Solanaceae</taxon>
        <taxon>Solanoideae</taxon>
        <taxon>Solaneae</taxon>
        <taxon>Solanum</taxon>
    </lineage>
</organism>
<evidence type="ECO:0000313" key="2">
    <source>
        <dbReference type="EMBL" id="KAG5590123.1"/>
    </source>
</evidence>
<protein>
    <recommendedName>
        <fullName evidence="1">Putative plant transposon protein domain-containing protein</fullName>
    </recommendedName>
</protein>
<dbReference type="AlphaFoldDB" id="A0A9J5XPD8"/>
<comment type="caution">
    <text evidence="2">The sequence shown here is derived from an EMBL/GenBank/DDBJ whole genome shotgun (WGS) entry which is preliminary data.</text>
</comment>
<name>A0A9J5XPD8_SOLCO</name>
<dbReference type="EMBL" id="JACXVP010000008">
    <property type="protein sequence ID" value="KAG5590123.1"/>
    <property type="molecule type" value="Genomic_DNA"/>
</dbReference>
<evidence type="ECO:0000259" key="1">
    <source>
        <dbReference type="Pfam" id="PF20167"/>
    </source>
</evidence>
<dbReference type="OrthoDB" id="1306244at2759"/>
<sequence length="140" mass="16351">MVRGKEVECHNKHINDVLGRPLHFALPYEGLPIVQSLDDLKGWLSLRISDAIQRWMDVGAPIEKMDMNIASRFWFGFISSTIMPSQNESIMRHPKATFLGSIMARRSNENKRIEDTLLIILQKLHEQDRMLEEMMNAWSW</sequence>
<feature type="domain" description="Putative plant transposon protein" evidence="1">
    <location>
        <begin position="1"/>
        <end position="107"/>
    </location>
</feature>
<accession>A0A9J5XPD8</accession>
<evidence type="ECO:0000313" key="3">
    <source>
        <dbReference type="Proteomes" id="UP000824120"/>
    </source>
</evidence>
<dbReference type="PANTHER" id="PTHR33180">
    <property type="entry name" value="PHOTOSYSTEM II CP43 REACTION CENTER PROTEIN"/>
    <property type="match status" value="1"/>
</dbReference>